<keyword evidence="4" id="KW-0539">Nucleus</keyword>
<evidence type="ECO:0000259" key="7">
    <source>
        <dbReference type="PROSITE" id="PS50126"/>
    </source>
</evidence>
<dbReference type="PANTHER" id="PTHR23270:SF10">
    <property type="entry name" value="PROTEIN RRP5 HOMOLOG"/>
    <property type="match status" value="1"/>
</dbReference>
<evidence type="ECO:0000313" key="9">
    <source>
        <dbReference type="Proteomes" id="UP000682892"/>
    </source>
</evidence>
<dbReference type="Gene3D" id="2.40.50.140">
    <property type="entry name" value="Nucleic acid-binding proteins"/>
    <property type="match status" value="2"/>
</dbReference>
<reference evidence="8" key="2">
    <citation type="journal article" date="2007" name="Science">
        <title>Genome sequence of Aedes aegypti, a major arbovirus vector.</title>
        <authorList>
            <person name="Nene V."/>
            <person name="Wortman J.R."/>
            <person name="Lawson D."/>
            <person name="Haas B."/>
            <person name="Kodira C."/>
            <person name="Tu Z.J."/>
            <person name="Loftus B."/>
            <person name="Xi Z."/>
            <person name="Megy K."/>
            <person name="Grabherr M."/>
            <person name="Ren Q."/>
            <person name="Zdobnov E.M."/>
            <person name="Lobo N.F."/>
            <person name="Campbell K.S."/>
            <person name="Brown S.E."/>
            <person name="Bonaldo M.F."/>
            <person name="Zhu J."/>
            <person name="Sinkins S.P."/>
            <person name="Hogenkamp D.G."/>
            <person name="Amedeo P."/>
            <person name="Arensburger P."/>
            <person name="Atkinson P.W."/>
            <person name="Bidwell S."/>
            <person name="Biedler J."/>
            <person name="Birney E."/>
            <person name="Bruggner R.V."/>
            <person name="Costas J."/>
            <person name="Coy M.R."/>
            <person name="Crabtree J."/>
            <person name="Crawford M."/>
            <person name="Debruyn B."/>
            <person name="Decaprio D."/>
            <person name="Eiglmeier K."/>
            <person name="Eisenstadt E."/>
            <person name="El-Dorry H."/>
            <person name="Gelbart W.M."/>
            <person name="Gomes S.L."/>
            <person name="Hammond M."/>
            <person name="Hannick L.I."/>
            <person name="Hogan J.R."/>
            <person name="Holmes M.H."/>
            <person name="Jaffe D."/>
            <person name="Johnston J.S."/>
            <person name="Kennedy R.C."/>
            <person name="Koo H."/>
            <person name="Kravitz S."/>
            <person name="Kriventseva E.V."/>
            <person name="Kulp D."/>
            <person name="Labutti K."/>
            <person name="Lee E."/>
            <person name="Li S."/>
            <person name="Lovin D.D."/>
            <person name="Mao C."/>
            <person name="Mauceli E."/>
            <person name="Menck C.F."/>
            <person name="Miller J.R."/>
            <person name="Montgomery P."/>
            <person name="Mori A."/>
            <person name="Nascimento A.L."/>
            <person name="Naveira H.F."/>
            <person name="Nusbaum C."/>
            <person name="O'leary S."/>
            <person name="Orvis J."/>
            <person name="Pertea M."/>
            <person name="Quesneville H."/>
            <person name="Reidenbach K.R."/>
            <person name="Rogers Y.H."/>
            <person name="Roth C.W."/>
            <person name="Schneider J.R."/>
            <person name="Schatz M."/>
            <person name="Shumway M."/>
            <person name="Stanke M."/>
            <person name="Stinson E.O."/>
            <person name="Tubio J.M."/>
            <person name="Vanzee J.P."/>
            <person name="Verjovski-Almeida S."/>
            <person name="Werner D."/>
            <person name="White O."/>
            <person name="Wyder S."/>
            <person name="Zeng Q."/>
            <person name="Zhao Q."/>
            <person name="Zhao Y."/>
            <person name="Hill C.A."/>
            <person name="Raikhel A.S."/>
            <person name="Soares M.B."/>
            <person name="Knudson D.L."/>
            <person name="Lee N.H."/>
            <person name="Galagan J."/>
            <person name="Salzberg S.L."/>
            <person name="Paulsen I.T."/>
            <person name="Dimopoulos G."/>
            <person name="Collins F.H."/>
            <person name="Birren B."/>
            <person name="Fraser-Liggett C.M."/>
            <person name="Severson D.W."/>
        </authorList>
    </citation>
    <scope>NUCLEOTIDE SEQUENCE [LARGE SCALE GENOMIC DNA]</scope>
    <source>
        <strain evidence="8">Liverpool</strain>
    </source>
</reference>
<feature type="compositionally biased region" description="Basic and acidic residues" evidence="6">
    <location>
        <begin position="12"/>
        <end position="21"/>
    </location>
</feature>
<accession>A0A1S4FRE3</accession>
<dbReference type="Gene3D" id="1.25.40.10">
    <property type="entry name" value="Tetratricopeptide repeat domain"/>
    <property type="match status" value="2"/>
</dbReference>
<dbReference type="Pfam" id="PF23231">
    <property type="entry name" value="HAT_Syf1_CNRKL1_C"/>
    <property type="match status" value="1"/>
</dbReference>
<dbReference type="CDD" id="cd05693">
    <property type="entry name" value="S1_Rrp5_repeat_hs1_sc1"/>
    <property type="match status" value="1"/>
</dbReference>
<feature type="compositionally biased region" description="Basic residues" evidence="6">
    <location>
        <begin position="1046"/>
        <end position="1057"/>
    </location>
</feature>
<keyword evidence="3" id="KW-0677">Repeat</keyword>
<dbReference type="InterPro" id="IPR003029">
    <property type="entry name" value="S1_domain"/>
</dbReference>
<dbReference type="HOGENOM" id="CLU_000845_0_0_1"/>
<comment type="subcellular location">
    <subcellularLocation>
        <location evidence="1">Nucleus</location>
        <location evidence="1">Nucleolus</location>
    </subcellularLocation>
</comment>
<feature type="compositionally biased region" description="Low complexity" evidence="6">
    <location>
        <begin position="1191"/>
        <end position="1205"/>
    </location>
</feature>
<dbReference type="InterPro" id="IPR048059">
    <property type="entry name" value="Rrp5_S1_rpt_hs1_sc1"/>
</dbReference>
<dbReference type="PROSITE" id="PS50126">
    <property type="entry name" value="S1"/>
    <property type="match status" value="2"/>
</dbReference>
<dbReference type="GO" id="GO:0006364">
    <property type="term" value="P:rRNA processing"/>
    <property type="evidence" value="ECO:0007669"/>
    <property type="project" value="UniProtKB-KW"/>
</dbReference>
<dbReference type="SUPFAM" id="SSF48452">
    <property type="entry name" value="TPR-like"/>
    <property type="match status" value="1"/>
</dbReference>
<dbReference type="OMA" id="EAACIMQ"/>
<feature type="compositionally biased region" description="Basic residues" evidence="6">
    <location>
        <begin position="1117"/>
        <end position="1129"/>
    </location>
</feature>
<evidence type="ECO:0000256" key="5">
    <source>
        <dbReference type="SAM" id="Coils"/>
    </source>
</evidence>
<evidence type="ECO:0000256" key="1">
    <source>
        <dbReference type="ARBA" id="ARBA00004604"/>
    </source>
</evidence>
<dbReference type="Proteomes" id="UP000682892">
    <property type="component" value="Unassembled WGS sequence"/>
</dbReference>
<feature type="coiled-coil region" evidence="5">
    <location>
        <begin position="1243"/>
        <end position="1270"/>
    </location>
</feature>
<dbReference type="InterPro" id="IPR055430">
    <property type="entry name" value="HAT_Syf1_CNRKL1_C"/>
</dbReference>
<dbReference type="InterPro" id="IPR003107">
    <property type="entry name" value="HAT"/>
</dbReference>
<name>A0A1S4FRE3_AEDAE</name>
<dbReference type="InterPro" id="IPR045209">
    <property type="entry name" value="Rrp5"/>
</dbReference>
<dbReference type="PANTHER" id="PTHR23270">
    <property type="entry name" value="PROGRAMMED CELL DEATH PROTEIN 11 PRE-RRNA PROCESSING PROTEIN RRP5"/>
    <property type="match status" value="1"/>
</dbReference>
<dbReference type="CTD" id="42899"/>
<evidence type="ECO:0000256" key="6">
    <source>
        <dbReference type="SAM" id="MobiDB-lite"/>
    </source>
</evidence>
<dbReference type="SMART" id="SM00316">
    <property type="entry name" value="S1"/>
    <property type="match status" value="7"/>
</dbReference>
<feature type="domain" description="S1 motif" evidence="7">
    <location>
        <begin position="447"/>
        <end position="511"/>
    </location>
</feature>
<feature type="compositionally biased region" description="Basic and acidic residues" evidence="6">
    <location>
        <begin position="1153"/>
        <end position="1162"/>
    </location>
</feature>
<feature type="compositionally biased region" description="Basic residues" evidence="6">
    <location>
        <begin position="1082"/>
        <end position="1098"/>
    </location>
</feature>
<dbReference type="KEGG" id="aag:5573966"/>
<dbReference type="GO" id="GO:0032040">
    <property type="term" value="C:small-subunit processome"/>
    <property type="evidence" value="ECO:0007669"/>
    <property type="project" value="TreeGrafter"/>
</dbReference>
<gene>
    <name evidence="8" type="ORF">AaeL_AAEL010827</name>
</gene>
<sequence>MVYVEPSFPRGRKVETDDDHKPRKKLKKSVEYGASTAKDEKAHKHRPKERQQALLEQMEQDKEELEQSVSAAPLQFRTAQEGMLLMGCVYKITKMDIKVSLPGRLYGTVPIMAISEAYNNRLHSLVQKSLGGPEEQCPGLEELYHEGDLVYVKIKSKHSEKNHFGLTLDPQDLHSELTCKHLVEGLVLSATVEEEEDHGYQMNVGIRNVRAFLPTHNVRNNKMIVGRNLFCSVEKVTHGNGSATVVLRAFKPTEPRKLEVAQPNVDSLVPGSVVTFTVESVLQNGLQGSLFDDTVPAFVNENMLEKPLSSLKQYELFKEIPARVLYVMPLTKHVFVTLAHFDGNRASVADPVTPGKIIQDAKIIHKSLNGVWFQIGKKHKALLPKYILKSKYNQNYDEQIVMAKYQVGSVHTVRVMRFEAFDRTIIVTDDEEKIETKYFTLNDLKVGDIYNCRITKVLDKKRGFLVSLDNLKGIVTAYNFEPSKTYAANQMAKLRLIGIDEDRKMAQFTNHPEYLKKSAKLLTSREDVKQGQRFLGTVISEQEKFFIVAFCNKITAICFKFCRAVTQDQNRISRLKPGVVDRFTVNEVSEDGSRFTVVIPLDAESENLGHIVSGTITGIYATGADIYLVKENATGTVPPELFSDFPPHNALYASVLKEGEQLRVVNVKENVYSCRDVEYFRRKPTEIKNVKLGQVLRAYCVGMVPNEKKICFRLALKDYHRNVVLKMSEFADSKEGVSAEVGQVILVKVVKKVNKEDGVLLVVSPKLEDVCTNGVEDPIRYLQTYLCDVKELVKRFKSHDKAFAQYSVGQSVTCVVESFIPDSDQMVVRLGDVEDTTGAKGIATKDPKRDAESYSPGDLLEGRVVWVDVEKKLVRVCVVKKYLKHLVNADDENVSKELLGTEESREFVTLFQNGHIAVGCLPKVDSPLVIVPVRCHYNDLGPVKAVQGKVQVHLVRISDGLILGLTEELHEKFKNFNWAPAERKDKSGKACWLPDDYEEPLLEDPKESSDEEGADKEDADAHSNSDGDQDEEVAKPESTVQESNKKSKKKQKKKNKKATPAASGTLLKVKKTNAVESPAKALKGKKEKKKAAAKKLKAGKPFVISQLDGADDLPMMKQKKQGGKKNKKHFLSERPAANAPPNLKVKQSGSEKAQLEKKDKLHQLAQQTKFKKKKNKKNKVSQVREPITEIAKPVKTPKTVAKTGTLPGADGFWSTNTSLGKQDSDSSDDDEQPIVQTKKRLNAKERFEAMKQEEQRIRQIEDELADASVDPHTPDQFDRQVLSQPNSSLLWIRYMVFHMESAEVEKARAVARRALKTINFREEGERLNVWIALLNLELRYETVETFKEVLQEAIQYNDAFKVYSRVIEIVIDCGKTAEALDIIDILQKRFRKQPEMWLLVGSSYYKLGQAAKVKPLLSKALKSLETKEHIPLIVKFAFLHNRNGERDEAHILFEQILTSYPKRTDIWSQYVDMLVKDGLVDVARQTLDRAIAQRLPMKNMKTLYTKYVAFEEKHGDREAVKRIKQAAANYVEKQLSSSGVTV</sequence>
<feature type="region of interest" description="Disordered" evidence="6">
    <location>
        <begin position="999"/>
        <end position="1239"/>
    </location>
</feature>
<reference evidence="8" key="1">
    <citation type="submission" date="2005-10" db="EMBL/GenBank/DDBJ databases">
        <authorList>
            <person name="Loftus B.J."/>
            <person name="Nene V.M."/>
            <person name="Hannick L.I."/>
            <person name="Bidwell S."/>
            <person name="Haas B."/>
            <person name="Amedeo P."/>
            <person name="Orvis J."/>
            <person name="Wortman J.R."/>
            <person name="White O.R."/>
            <person name="Salzberg S."/>
            <person name="Shumway M."/>
            <person name="Koo H."/>
            <person name="Zhao Y."/>
            <person name="Holmes M."/>
            <person name="Miller J."/>
            <person name="Schatz M."/>
            <person name="Pop M."/>
            <person name="Pai G."/>
            <person name="Utterback T."/>
            <person name="Rogers Y.-H."/>
            <person name="Kravitz S."/>
            <person name="Fraser C.M."/>
        </authorList>
    </citation>
    <scope>NUCLEOTIDE SEQUENCE</scope>
    <source>
        <strain evidence="8">Liverpool</strain>
    </source>
</reference>
<dbReference type="InterPro" id="IPR012340">
    <property type="entry name" value="NA-bd_OB-fold"/>
</dbReference>
<feature type="domain" description="S1 motif" evidence="7">
    <location>
        <begin position="82"/>
        <end position="169"/>
    </location>
</feature>
<evidence type="ECO:0000313" key="8">
    <source>
        <dbReference type="EMBL" id="EAT37161.1"/>
    </source>
</evidence>
<dbReference type="EMBL" id="CH477695">
    <property type="protein sequence ID" value="EAT37161.1"/>
    <property type="molecule type" value="Genomic_DNA"/>
</dbReference>
<dbReference type="SMART" id="SM00386">
    <property type="entry name" value="HAT"/>
    <property type="match status" value="3"/>
</dbReference>
<keyword evidence="2" id="KW-0698">rRNA processing</keyword>
<dbReference type="OrthoDB" id="412781at2759"/>
<dbReference type="InterPro" id="IPR011990">
    <property type="entry name" value="TPR-like_helical_dom_sf"/>
</dbReference>
<reference evidence="8" key="3">
    <citation type="submission" date="2012-09" db="EMBL/GenBank/DDBJ databases">
        <authorList>
            <consortium name="VectorBase"/>
        </authorList>
    </citation>
    <scope>NUCLEOTIDE SEQUENCE</scope>
    <source>
        <strain evidence="8">Liverpool</strain>
    </source>
</reference>
<organism evidence="8 9">
    <name type="scientific">Aedes aegypti</name>
    <name type="common">Yellowfever mosquito</name>
    <name type="synonym">Culex aegypti</name>
    <dbReference type="NCBI Taxonomy" id="7159"/>
    <lineage>
        <taxon>Eukaryota</taxon>
        <taxon>Metazoa</taxon>
        <taxon>Ecdysozoa</taxon>
        <taxon>Arthropoda</taxon>
        <taxon>Hexapoda</taxon>
        <taxon>Insecta</taxon>
        <taxon>Pterygota</taxon>
        <taxon>Neoptera</taxon>
        <taxon>Endopterygota</taxon>
        <taxon>Diptera</taxon>
        <taxon>Nematocera</taxon>
        <taxon>Culicoidea</taxon>
        <taxon>Culicidae</taxon>
        <taxon>Culicinae</taxon>
        <taxon>Aedini</taxon>
        <taxon>Aedes</taxon>
        <taxon>Stegomyia</taxon>
    </lineage>
</organism>
<evidence type="ECO:0000256" key="3">
    <source>
        <dbReference type="ARBA" id="ARBA00022737"/>
    </source>
</evidence>
<proteinExistence type="predicted"/>
<evidence type="ECO:0000256" key="2">
    <source>
        <dbReference type="ARBA" id="ARBA00022552"/>
    </source>
</evidence>
<evidence type="ECO:0000256" key="4">
    <source>
        <dbReference type="ARBA" id="ARBA00023242"/>
    </source>
</evidence>
<dbReference type="SUPFAM" id="SSF50249">
    <property type="entry name" value="Nucleic acid-binding proteins"/>
    <property type="match status" value="3"/>
</dbReference>
<keyword evidence="5" id="KW-0175">Coiled coil</keyword>
<dbReference type="GO" id="GO:0003723">
    <property type="term" value="F:RNA binding"/>
    <property type="evidence" value="ECO:0007669"/>
    <property type="project" value="TreeGrafter"/>
</dbReference>
<feature type="compositionally biased region" description="Basic residues" evidence="6">
    <location>
        <begin position="1169"/>
        <end position="1179"/>
    </location>
</feature>
<dbReference type="CDD" id="cd05694">
    <property type="entry name" value="S1_Rrp5_repeat_hs2_sc2"/>
    <property type="match status" value="1"/>
</dbReference>
<feature type="compositionally biased region" description="Acidic residues" evidence="6">
    <location>
        <begin position="1009"/>
        <end position="1018"/>
    </location>
</feature>
<protein>
    <submittedName>
        <fullName evidence="8">AAEL010827-PA</fullName>
    </submittedName>
</protein>
<feature type="region of interest" description="Disordered" evidence="6">
    <location>
        <begin position="1"/>
        <end position="51"/>
    </location>
</feature>